<dbReference type="SUPFAM" id="SSF53383">
    <property type="entry name" value="PLP-dependent transferases"/>
    <property type="match status" value="1"/>
</dbReference>
<evidence type="ECO:0000256" key="4">
    <source>
        <dbReference type="ARBA" id="ARBA00022576"/>
    </source>
</evidence>
<reference evidence="9" key="1">
    <citation type="submission" date="2022-02" db="EMBL/GenBank/DDBJ databases">
        <authorList>
            <person name="Henning P.M."/>
            <person name="McCubbin A.G."/>
            <person name="Shore J.S."/>
        </authorList>
    </citation>
    <scope>NUCLEOTIDE SEQUENCE</scope>
    <source>
        <strain evidence="9">F60SS</strain>
        <tissue evidence="9">Leaves</tissue>
    </source>
</reference>
<dbReference type="AlphaFoldDB" id="A0A9Q0GKJ9"/>
<feature type="transmembrane region" description="Helical" evidence="6">
    <location>
        <begin position="12"/>
        <end position="31"/>
    </location>
</feature>
<dbReference type="PANTHER" id="PTHR43795:SF20">
    <property type="entry name" value="TRYPTOPHAN AMINOTRANSFERASE-RELATED PROTEIN 3"/>
    <property type="match status" value="1"/>
</dbReference>
<dbReference type="Gene3D" id="3.40.640.10">
    <property type="entry name" value="Type I PLP-dependent aspartate aminotransferase-like (Major domain)"/>
    <property type="match status" value="1"/>
</dbReference>
<dbReference type="Proteomes" id="UP001141552">
    <property type="component" value="Unassembled WGS sequence"/>
</dbReference>
<reference evidence="9" key="2">
    <citation type="journal article" date="2023" name="Plants (Basel)">
        <title>Annotation of the Turnera subulata (Passifloraceae) Draft Genome Reveals the S-Locus Evolved after the Divergence of Turneroideae from Passifloroideae in a Stepwise Manner.</title>
        <authorList>
            <person name="Henning P.M."/>
            <person name="Roalson E.H."/>
            <person name="Mir W."/>
            <person name="McCubbin A.G."/>
            <person name="Shore J.S."/>
        </authorList>
    </citation>
    <scope>NUCLEOTIDE SEQUENCE</scope>
    <source>
        <strain evidence="9">F60SS</strain>
    </source>
</reference>
<evidence type="ECO:0000313" key="9">
    <source>
        <dbReference type="EMBL" id="KAJ4850239.1"/>
    </source>
</evidence>
<evidence type="ECO:0000259" key="7">
    <source>
        <dbReference type="Pfam" id="PF04863"/>
    </source>
</evidence>
<dbReference type="EMBL" id="JAKUCV010000397">
    <property type="protein sequence ID" value="KAJ4850239.1"/>
    <property type="molecule type" value="Genomic_DNA"/>
</dbReference>
<evidence type="ECO:0000256" key="1">
    <source>
        <dbReference type="ARBA" id="ARBA00001933"/>
    </source>
</evidence>
<evidence type="ECO:0000256" key="2">
    <source>
        <dbReference type="ARBA" id="ARBA00006312"/>
    </source>
</evidence>
<dbReference type="Gene3D" id="3.90.1150.10">
    <property type="entry name" value="Aspartate Aminotransferase, domain 1"/>
    <property type="match status" value="1"/>
</dbReference>
<keyword evidence="10" id="KW-1185">Reference proteome</keyword>
<dbReference type="InterPro" id="IPR037029">
    <property type="entry name" value="Alliinase_N_sf"/>
</dbReference>
<comment type="subunit">
    <text evidence="3">Homodimer.</text>
</comment>
<comment type="cofactor">
    <cofactor evidence="1">
        <name>pyridoxal 5'-phosphate</name>
        <dbReference type="ChEBI" id="CHEBI:597326"/>
    </cofactor>
</comment>
<accession>A0A9Q0GKJ9</accession>
<evidence type="ECO:0008006" key="11">
    <source>
        <dbReference type="Google" id="ProtNLM"/>
    </source>
</evidence>
<keyword evidence="5" id="KW-0663">Pyridoxal phosphate</keyword>
<sequence length="481" mass="54142">MWGKQQIRVKYLVVVVCCLVCSVILNVYYHFKAKNEDERLESWEGSWSRAAAIEAEGVAAIRCSGHGRAYLDGWVVDDDDEGSSPVCECHSCYGGPDCSQFFPSCSANADGGDPLFLEPFWIERAASSAVVVAGWHRMSYQYSDESFISKQLEKHIRKLHSIVGNAVTQGRYIVFGTGSTQLLNAAVRALALPDDAHNYNASPPAPPFSVLATIPFYPVYELQSNLFHSVDFKFEGDTSSWKNSSDPASSKHVIEFITSPNNPDGQLHTAVLSGPNVKPIYDHAYYWPHFTAIPAPADADLMIFTLSKLTGHAGSRFGWSLIKDEVIYQRMIYYMTLSSMGVSRDSQLRVLKLLKVVLDKGGRDIFEFGHHTMRGRWQKLSNIISMSKRFSLQKIPPKYCNFFKKNREASPAYAWLKCERKEDKDCFEVLEAANITGRRGSMFYAGDRHVRLSLIRNQDDFDLLLHKLQSLVSEEDGPETI</sequence>
<gene>
    <name evidence="9" type="ORF">Tsubulata_008170</name>
</gene>
<dbReference type="InterPro" id="IPR006947">
    <property type="entry name" value="EGF_alliinase"/>
</dbReference>
<dbReference type="GO" id="GO:0006520">
    <property type="term" value="P:amino acid metabolic process"/>
    <property type="evidence" value="ECO:0007669"/>
    <property type="project" value="TreeGrafter"/>
</dbReference>
<dbReference type="InterPro" id="IPR015424">
    <property type="entry name" value="PyrdxlP-dep_Trfase"/>
</dbReference>
<name>A0A9Q0GKJ9_9ROSI</name>
<evidence type="ECO:0000313" key="10">
    <source>
        <dbReference type="Proteomes" id="UP001141552"/>
    </source>
</evidence>
<evidence type="ECO:0000259" key="8">
    <source>
        <dbReference type="Pfam" id="PF04864"/>
    </source>
</evidence>
<dbReference type="GO" id="GO:0008483">
    <property type="term" value="F:transaminase activity"/>
    <property type="evidence" value="ECO:0007669"/>
    <property type="project" value="UniProtKB-KW"/>
</dbReference>
<dbReference type="Pfam" id="PF04863">
    <property type="entry name" value="EGF_alliinase"/>
    <property type="match status" value="1"/>
</dbReference>
<dbReference type="CDD" id="cd00609">
    <property type="entry name" value="AAT_like"/>
    <property type="match status" value="1"/>
</dbReference>
<feature type="domain" description="Alliinase C-terminal" evidence="8">
    <location>
        <begin position="107"/>
        <end position="472"/>
    </location>
</feature>
<protein>
    <recommendedName>
        <fullName evidence="11">Alliinase C-terminal domain-containing protein</fullName>
    </recommendedName>
</protein>
<dbReference type="OrthoDB" id="2020362at2759"/>
<keyword evidence="6" id="KW-0812">Transmembrane</keyword>
<evidence type="ECO:0000256" key="6">
    <source>
        <dbReference type="SAM" id="Phobius"/>
    </source>
</evidence>
<organism evidence="9 10">
    <name type="scientific">Turnera subulata</name>
    <dbReference type="NCBI Taxonomy" id="218843"/>
    <lineage>
        <taxon>Eukaryota</taxon>
        <taxon>Viridiplantae</taxon>
        <taxon>Streptophyta</taxon>
        <taxon>Embryophyta</taxon>
        <taxon>Tracheophyta</taxon>
        <taxon>Spermatophyta</taxon>
        <taxon>Magnoliopsida</taxon>
        <taxon>eudicotyledons</taxon>
        <taxon>Gunneridae</taxon>
        <taxon>Pentapetalae</taxon>
        <taxon>rosids</taxon>
        <taxon>fabids</taxon>
        <taxon>Malpighiales</taxon>
        <taxon>Passifloraceae</taxon>
        <taxon>Turnera</taxon>
    </lineage>
</organism>
<keyword evidence="4" id="KW-0032">Aminotransferase</keyword>
<feature type="domain" description="Alliinase EGF-like" evidence="7">
    <location>
        <begin position="46"/>
        <end position="105"/>
    </location>
</feature>
<dbReference type="PANTHER" id="PTHR43795">
    <property type="entry name" value="BIFUNCTIONAL ASPARTATE AMINOTRANSFERASE AND GLUTAMATE/ASPARTATE-PREPHENATE AMINOTRANSFERASE-RELATED"/>
    <property type="match status" value="1"/>
</dbReference>
<keyword evidence="6" id="KW-1133">Transmembrane helix</keyword>
<comment type="caution">
    <text evidence="9">The sequence shown here is derived from an EMBL/GenBank/DDBJ whole genome shotgun (WGS) entry which is preliminary data.</text>
</comment>
<keyword evidence="6" id="KW-0472">Membrane</keyword>
<proteinExistence type="inferred from homology"/>
<keyword evidence="4" id="KW-0808">Transferase</keyword>
<dbReference type="GO" id="GO:0016846">
    <property type="term" value="F:carbon-sulfur lyase activity"/>
    <property type="evidence" value="ECO:0007669"/>
    <property type="project" value="InterPro"/>
</dbReference>
<dbReference type="Pfam" id="PF04864">
    <property type="entry name" value="Alliinase_C"/>
    <property type="match status" value="1"/>
</dbReference>
<dbReference type="InterPro" id="IPR015422">
    <property type="entry name" value="PyrdxlP-dep_Trfase_small"/>
</dbReference>
<dbReference type="Gene3D" id="2.10.25.30">
    <property type="entry name" value="EGF-like, alliinase"/>
    <property type="match status" value="1"/>
</dbReference>
<evidence type="ECO:0000256" key="5">
    <source>
        <dbReference type="ARBA" id="ARBA00022898"/>
    </source>
</evidence>
<comment type="similarity">
    <text evidence="2">Belongs to the alliinase family.</text>
</comment>
<evidence type="ECO:0000256" key="3">
    <source>
        <dbReference type="ARBA" id="ARBA00011738"/>
    </source>
</evidence>
<dbReference type="InterPro" id="IPR006948">
    <property type="entry name" value="Alliinase_C"/>
</dbReference>
<dbReference type="InterPro" id="IPR050478">
    <property type="entry name" value="Ethylene_sulfur-biosynth"/>
</dbReference>
<dbReference type="InterPro" id="IPR015421">
    <property type="entry name" value="PyrdxlP-dep_Trfase_major"/>
</dbReference>